<dbReference type="EMBL" id="CAKXAJ010024948">
    <property type="protein sequence ID" value="CAH2233214.1"/>
    <property type="molecule type" value="Genomic_DNA"/>
</dbReference>
<dbReference type="Proteomes" id="UP000838756">
    <property type="component" value="Unassembled WGS sequence"/>
</dbReference>
<gene>
    <name evidence="1" type="primary">jg2750</name>
    <name evidence="1" type="ORF">PAEG_LOCUS11338</name>
</gene>
<protein>
    <submittedName>
        <fullName evidence="1">Jg2750 protein</fullName>
    </submittedName>
</protein>
<keyword evidence="2" id="KW-1185">Reference proteome</keyword>
<sequence>MMLQYPASDKITGSGSNLAAISEIAMALLPEIHVWLIRAKYWTSIFQQPIELRVWLANGFLNGTLCLNEYMYMRQGIEDVAVVCAATQSPGCQFEHSGV</sequence>
<evidence type="ECO:0000313" key="2">
    <source>
        <dbReference type="Proteomes" id="UP000838756"/>
    </source>
</evidence>
<reference evidence="1" key="1">
    <citation type="submission" date="2022-03" db="EMBL/GenBank/DDBJ databases">
        <authorList>
            <person name="Lindestad O."/>
        </authorList>
    </citation>
    <scope>NUCLEOTIDE SEQUENCE</scope>
</reference>
<proteinExistence type="predicted"/>
<comment type="caution">
    <text evidence="1">The sequence shown here is derived from an EMBL/GenBank/DDBJ whole genome shotgun (WGS) entry which is preliminary data.</text>
</comment>
<name>A0A8S4R995_9NEOP</name>
<organism evidence="1 2">
    <name type="scientific">Pararge aegeria aegeria</name>
    <dbReference type="NCBI Taxonomy" id="348720"/>
    <lineage>
        <taxon>Eukaryota</taxon>
        <taxon>Metazoa</taxon>
        <taxon>Ecdysozoa</taxon>
        <taxon>Arthropoda</taxon>
        <taxon>Hexapoda</taxon>
        <taxon>Insecta</taxon>
        <taxon>Pterygota</taxon>
        <taxon>Neoptera</taxon>
        <taxon>Endopterygota</taxon>
        <taxon>Lepidoptera</taxon>
        <taxon>Glossata</taxon>
        <taxon>Ditrysia</taxon>
        <taxon>Papilionoidea</taxon>
        <taxon>Nymphalidae</taxon>
        <taxon>Satyrinae</taxon>
        <taxon>Satyrini</taxon>
        <taxon>Parargina</taxon>
        <taxon>Pararge</taxon>
    </lineage>
</organism>
<accession>A0A8S4R995</accession>
<dbReference type="AlphaFoldDB" id="A0A8S4R995"/>
<evidence type="ECO:0000313" key="1">
    <source>
        <dbReference type="EMBL" id="CAH2233214.1"/>
    </source>
</evidence>